<comment type="catalytic activity">
    <reaction evidence="1 8">
        <text>1-(2-carboxyphenylamino)-1-deoxy-D-ribulose 5-phosphate + H(+) = (1S,2R)-1-C-(indol-3-yl)glycerol 3-phosphate + CO2 + H2O</text>
        <dbReference type="Rhea" id="RHEA:23476"/>
        <dbReference type="ChEBI" id="CHEBI:15377"/>
        <dbReference type="ChEBI" id="CHEBI:15378"/>
        <dbReference type="ChEBI" id="CHEBI:16526"/>
        <dbReference type="ChEBI" id="CHEBI:58613"/>
        <dbReference type="ChEBI" id="CHEBI:58866"/>
        <dbReference type="EC" id="4.1.1.48"/>
    </reaction>
</comment>
<dbReference type="GO" id="GO:0004640">
    <property type="term" value="F:phosphoribosylanthranilate isomerase activity"/>
    <property type="evidence" value="ECO:0007669"/>
    <property type="project" value="TreeGrafter"/>
</dbReference>
<evidence type="ECO:0000259" key="9">
    <source>
        <dbReference type="Pfam" id="PF00218"/>
    </source>
</evidence>
<evidence type="ECO:0000256" key="3">
    <source>
        <dbReference type="ARBA" id="ARBA00022605"/>
    </source>
</evidence>
<dbReference type="PROSITE" id="PS00614">
    <property type="entry name" value="IGPS"/>
    <property type="match status" value="1"/>
</dbReference>
<evidence type="ECO:0000256" key="6">
    <source>
        <dbReference type="ARBA" id="ARBA00023141"/>
    </source>
</evidence>
<dbReference type="InterPro" id="IPR013798">
    <property type="entry name" value="Indole-3-glycerol_P_synth_dom"/>
</dbReference>
<keyword evidence="7 8" id="KW-0456">Lyase</keyword>
<dbReference type="Pfam" id="PF00218">
    <property type="entry name" value="IGPS"/>
    <property type="match status" value="1"/>
</dbReference>
<dbReference type="HAMAP" id="MF_00134_B">
    <property type="entry name" value="IGPS_B"/>
    <property type="match status" value="1"/>
</dbReference>
<keyword evidence="6 8" id="KW-0057">Aromatic amino acid biosynthesis</keyword>
<evidence type="ECO:0000256" key="5">
    <source>
        <dbReference type="ARBA" id="ARBA00022822"/>
    </source>
</evidence>
<comment type="pathway">
    <text evidence="2 8">Amino-acid biosynthesis; L-tryptophan biosynthesis; L-tryptophan from chorismate: step 4/5.</text>
</comment>
<keyword evidence="3 8" id="KW-0028">Amino-acid biosynthesis</keyword>
<evidence type="ECO:0000256" key="7">
    <source>
        <dbReference type="ARBA" id="ARBA00023239"/>
    </source>
</evidence>
<dbReference type="CDD" id="cd00331">
    <property type="entry name" value="IGPS"/>
    <property type="match status" value="1"/>
</dbReference>
<dbReference type="NCBIfam" id="NF001377">
    <property type="entry name" value="PRK00278.2-4"/>
    <property type="match status" value="1"/>
</dbReference>
<dbReference type="GO" id="GO:0000162">
    <property type="term" value="P:L-tryptophan biosynthetic process"/>
    <property type="evidence" value="ECO:0007669"/>
    <property type="project" value="UniProtKB-UniRule"/>
</dbReference>
<dbReference type="PANTHER" id="PTHR22854:SF2">
    <property type="entry name" value="INDOLE-3-GLYCEROL-PHOSPHATE SYNTHASE"/>
    <property type="match status" value="1"/>
</dbReference>
<sequence>MILDEILKKTKYDLEKRKKDIPFDVLGRSLSANPFIPRDVKTALKTDEKDQFKIIAEIKKASPSKGVIRDDFEPVNIAVEYEKGGANAFSVLTEPHYFKGNLEFIPQIRRYTKIPILRKDFIVDEYQILESLVYGADFILLIAKALSKNELKNLLEFAHRLGLEALVETHDKEDIKNAIFAGAEIFGINHRDLQTFEMNMGLSSDLIPLIPKDKIIVAESGLKDSEQLKQLHKIGVDAFLIGETFMREKDVRKAILKMKGLE</sequence>
<evidence type="ECO:0000256" key="2">
    <source>
        <dbReference type="ARBA" id="ARBA00004696"/>
    </source>
</evidence>
<protein>
    <recommendedName>
        <fullName evidence="8">Indole-3-glycerol phosphate synthase</fullName>
        <shortName evidence="8">IGPS</shortName>
        <ecNumber evidence="8">4.1.1.48</ecNumber>
    </recommendedName>
</protein>
<dbReference type="RefSeq" id="WP_101636753.1">
    <property type="nucleotide sequence ID" value="NZ_JANQCS010000010.1"/>
</dbReference>
<dbReference type="Proteomes" id="UP000234639">
    <property type="component" value="Unassembled WGS sequence"/>
</dbReference>
<dbReference type="AlphaFoldDB" id="A0A2I1NBM1"/>
<evidence type="ECO:0000313" key="10">
    <source>
        <dbReference type="EMBL" id="PKZ29752.1"/>
    </source>
</evidence>
<organism evidence="10 11">
    <name type="scientific">Campylobacter ureolyticus</name>
    <dbReference type="NCBI Taxonomy" id="827"/>
    <lineage>
        <taxon>Bacteria</taxon>
        <taxon>Pseudomonadati</taxon>
        <taxon>Campylobacterota</taxon>
        <taxon>Epsilonproteobacteria</taxon>
        <taxon>Campylobacterales</taxon>
        <taxon>Campylobacteraceae</taxon>
        <taxon>Campylobacter</taxon>
    </lineage>
</organism>
<keyword evidence="4 8" id="KW-0210">Decarboxylase</keyword>
<dbReference type="FunFam" id="3.20.20.70:FF:000024">
    <property type="entry name" value="Indole-3-glycerol phosphate synthase"/>
    <property type="match status" value="1"/>
</dbReference>
<reference evidence="10 11" key="1">
    <citation type="submission" date="2017-12" db="EMBL/GenBank/DDBJ databases">
        <title>Phylogenetic diversity of female urinary microbiome.</title>
        <authorList>
            <person name="Thomas-White K."/>
            <person name="Wolfe A.J."/>
        </authorList>
    </citation>
    <scope>NUCLEOTIDE SEQUENCE [LARGE SCALE GENOMIC DNA]</scope>
    <source>
        <strain evidence="10 11">UMB0112</strain>
    </source>
</reference>
<dbReference type="Gene3D" id="3.20.20.70">
    <property type="entry name" value="Aldolase class I"/>
    <property type="match status" value="1"/>
</dbReference>
<evidence type="ECO:0000313" key="11">
    <source>
        <dbReference type="Proteomes" id="UP000234639"/>
    </source>
</evidence>
<dbReference type="UniPathway" id="UPA00035">
    <property type="reaction ID" value="UER00043"/>
</dbReference>
<dbReference type="EMBL" id="PKHU01000002">
    <property type="protein sequence ID" value="PKZ29752.1"/>
    <property type="molecule type" value="Genomic_DNA"/>
</dbReference>
<dbReference type="EC" id="4.1.1.48" evidence="8"/>
<name>A0A2I1NBM1_9BACT</name>
<dbReference type="InterPro" id="IPR001468">
    <property type="entry name" value="Indole-3-GlycerolPSynthase_CS"/>
</dbReference>
<dbReference type="NCBIfam" id="NF001378">
    <property type="entry name" value="PRK00278.2-5"/>
    <property type="match status" value="1"/>
</dbReference>
<keyword evidence="5 8" id="KW-0822">Tryptophan biosynthesis</keyword>
<evidence type="ECO:0000256" key="4">
    <source>
        <dbReference type="ARBA" id="ARBA00022793"/>
    </source>
</evidence>
<proteinExistence type="inferred from homology"/>
<gene>
    <name evidence="8" type="primary">trpC</name>
    <name evidence="10" type="ORF">CYJ41_02350</name>
</gene>
<dbReference type="PANTHER" id="PTHR22854">
    <property type="entry name" value="TRYPTOPHAN BIOSYNTHESIS PROTEIN"/>
    <property type="match status" value="1"/>
</dbReference>
<dbReference type="SUPFAM" id="SSF51366">
    <property type="entry name" value="Ribulose-phoshate binding barrel"/>
    <property type="match status" value="1"/>
</dbReference>
<feature type="domain" description="Indole-3-glycerol phosphate synthase" evidence="9">
    <location>
        <begin position="3"/>
        <end position="256"/>
    </location>
</feature>
<dbReference type="InterPro" id="IPR013785">
    <property type="entry name" value="Aldolase_TIM"/>
</dbReference>
<accession>A0A2I1NBM1</accession>
<dbReference type="InterPro" id="IPR011060">
    <property type="entry name" value="RibuloseP-bd_barrel"/>
</dbReference>
<evidence type="ECO:0000256" key="8">
    <source>
        <dbReference type="HAMAP-Rule" id="MF_00134"/>
    </source>
</evidence>
<evidence type="ECO:0000256" key="1">
    <source>
        <dbReference type="ARBA" id="ARBA00001633"/>
    </source>
</evidence>
<dbReference type="HAMAP" id="MF_00134_A">
    <property type="entry name" value="IGPS_A"/>
    <property type="match status" value="1"/>
</dbReference>
<comment type="caution">
    <text evidence="10">The sequence shown here is derived from an EMBL/GenBank/DDBJ whole genome shotgun (WGS) entry which is preliminary data.</text>
</comment>
<comment type="similarity">
    <text evidence="8">Belongs to the TrpC family.</text>
</comment>
<dbReference type="InterPro" id="IPR045186">
    <property type="entry name" value="Indole-3-glycerol_P_synth"/>
</dbReference>
<dbReference type="GO" id="GO:0004425">
    <property type="term" value="F:indole-3-glycerol-phosphate synthase activity"/>
    <property type="evidence" value="ECO:0007669"/>
    <property type="project" value="UniProtKB-UniRule"/>
</dbReference>